<reference evidence="9" key="1">
    <citation type="journal article" date="2019" name="Int. J. Syst. Evol. Microbiol.">
        <title>The Global Catalogue of Microorganisms (GCM) 10K type strain sequencing project: providing services to taxonomists for standard genome sequencing and annotation.</title>
        <authorList>
            <consortium name="The Broad Institute Genomics Platform"/>
            <consortium name="The Broad Institute Genome Sequencing Center for Infectious Disease"/>
            <person name="Wu L."/>
            <person name="Ma J."/>
        </authorList>
    </citation>
    <scope>NUCLEOTIDE SEQUENCE [LARGE SCALE GENOMIC DNA]</scope>
    <source>
        <strain evidence="9">NBRC 112416</strain>
    </source>
</reference>
<feature type="domain" description="Major facilitator superfamily (MFS) profile" evidence="7">
    <location>
        <begin position="1"/>
        <end position="422"/>
    </location>
</feature>
<protein>
    <submittedName>
        <fullName evidence="8">Multidrug resistance protein</fullName>
    </submittedName>
</protein>
<feature type="transmembrane region" description="Helical" evidence="6">
    <location>
        <begin position="258"/>
        <end position="278"/>
    </location>
</feature>
<gene>
    <name evidence="8" type="ORF">GCM10010862_36690</name>
</gene>
<feature type="transmembrane region" description="Helical" evidence="6">
    <location>
        <begin position="218"/>
        <end position="246"/>
    </location>
</feature>
<evidence type="ECO:0000256" key="4">
    <source>
        <dbReference type="ARBA" id="ARBA00022989"/>
    </source>
</evidence>
<dbReference type="InterPro" id="IPR020846">
    <property type="entry name" value="MFS_dom"/>
</dbReference>
<dbReference type="InterPro" id="IPR036259">
    <property type="entry name" value="MFS_trans_sf"/>
</dbReference>
<dbReference type="Pfam" id="PF07690">
    <property type="entry name" value="MFS_1"/>
    <property type="match status" value="1"/>
</dbReference>
<evidence type="ECO:0000313" key="9">
    <source>
        <dbReference type="Proteomes" id="UP001156691"/>
    </source>
</evidence>
<evidence type="ECO:0000256" key="2">
    <source>
        <dbReference type="ARBA" id="ARBA00022475"/>
    </source>
</evidence>
<dbReference type="Proteomes" id="UP001156691">
    <property type="component" value="Unassembled WGS sequence"/>
</dbReference>
<evidence type="ECO:0000259" key="7">
    <source>
        <dbReference type="PROSITE" id="PS50850"/>
    </source>
</evidence>
<evidence type="ECO:0000256" key="5">
    <source>
        <dbReference type="ARBA" id="ARBA00023136"/>
    </source>
</evidence>
<feature type="transmembrane region" description="Helical" evidence="6">
    <location>
        <begin position="102"/>
        <end position="132"/>
    </location>
</feature>
<dbReference type="InterPro" id="IPR011701">
    <property type="entry name" value="MFS"/>
</dbReference>
<feature type="transmembrane region" description="Helical" evidence="6">
    <location>
        <begin position="12"/>
        <end position="31"/>
    </location>
</feature>
<keyword evidence="5 6" id="KW-0472">Membrane</keyword>
<dbReference type="RefSeq" id="WP_284341821.1">
    <property type="nucleotide sequence ID" value="NZ_BSNS01000020.1"/>
</dbReference>
<feature type="transmembrane region" description="Helical" evidence="6">
    <location>
        <begin position="68"/>
        <end position="90"/>
    </location>
</feature>
<feature type="transmembrane region" description="Helical" evidence="6">
    <location>
        <begin position="398"/>
        <end position="418"/>
    </location>
</feature>
<comment type="subcellular location">
    <subcellularLocation>
        <location evidence="1">Cell membrane</location>
        <topology evidence="1">Multi-pass membrane protein</topology>
    </subcellularLocation>
</comment>
<feature type="transmembrane region" description="Helical" evidence="6">
    <location>
        <begin position="172"/>
        <end position="192"/>
    </location>
</feature>
<dbReference type="EMBL" id="BSNS01000020">
    <property type="protein sequence ID" value="GLQ56410.1"/>
    <property type="molecule type" value="Genomic_DNA"/>
</dbReference>
<feature type="transmembrane region" description="Helical" evidence="6">
    <location>
        <begin position="144"/>
        <end position="166"/>
    </location>
</feature>
<dbReference type="PANTHER" id="PTHR23513">
    <property type="entry name" value="INTEGRAL MEMBRANE EFFLUX PROTEIN-RELATED"/>
    <property type="match status" value="1"/>
</dbReference>
<comment type="caution">
    <text evidence="8">The sequence shown here is derived from an EMBL/GenBank/DDBJ whole genome shotgun (WGS) entry which is preliminary data.</text>
</comment>
<feature type="transmembrane region" description="Helical" evidence="6">
    <location>
        <begin position="37"/>
        <end position="56"/>
    </location>
</feature>
<proteinExistence type="predicted"/>
<sequence>MSPFHQILGNNLVANITNFTVWFAVTFWVYLETQSVFATGMIAGVYLVFTAGFGFWFGSIVDHNPKKLAMLGSSIVSLAFYAASLAMVLFEPQDAFTNPYGPYLWVFILLVMLGVIAGNIRSIALPTLVTILIPEDRRDKANGLVGMVTGIGFLTTSVISGFLVAYGGMFGTLILALAFTLLAAAHIAFVSIDEGRVEATPDAPAEPKRVDIAGTIRVIAAVPGLFALIFFATFNNFLGGIFMALLDAYGLSLVSVEVWGLLFGVLSTAFIISGIIISKTGLGKNPLKTLLTVNIITWSVCTVFTIQSSIWLLAAGCFVWMFLAPYAEAAEHTTLQKVVPLERQGRVFGFAQSVEQAASPLTAFLIGPLTQFVVIPFMTDGAGADLIGGWFGTGQPRGIALVFTVAGFVGLGVTILAFNSRYYRDLSAVYAKGPDDDEGGVPEGSPAQ</sequence>
<name>A0ABQ5WA30_9HYPH</name>
<keyword evidence="4 6" id="KW-1133">Transmembrane helix</keyword>
<organism evidence="8 9">
    <name type="scientific">Devosia nitrariae</name>
    <dbReference type="NCBI Taxonomy" id="2071872"/>
    <lineage>
        <taxon>Bacteria</taxon>
        <taxon>Pseudomonadati</taxon>
        <taxon>Pseudomonadota</taxon>
        <taxon>Alphaproteobacteria</taxon>
        <taxon>Hyphomicrobiales</taxon>
        <taxon>Devosiaceae</taxon>
        <taxon>Devosia</taxon>
    </lineage>
</organism>
<keyword evidence="9" id="KW-1185">Reference proteome</keyword>
<evidence type="ECO:0000256" key="1">
    <source>
        <dbReference type="ARBA" id="ARBA00004651"/>
    </source>
</evidence>
<evidence type="ECO:0000256" key="6">
    <source>
        <dbReference type="SAM" id="Phobius"/>
    </source>
</evidence>
<dbReference type="PANTHER" id="PTHR23513:SF6">
    <property type="entry name" value="MAJOR FACILITATOR SUPERFAMILY ASSOCIATED DOMAIN-CONTAINING PROTEIN"/>
    <property type="match status" value="1"/>
</dbReference>
<accession>A0ABQ5WA30</accession>
<keyword evidence="3 6" id="KW-0812">Transmembrane</keyword>
<dbReference type="PROSITE" id="PS50850">
    <property type="entry name" value="MFS"/>
    <property type="match status" value="1"/>
</dbReference>
<evidence type="ECO:0000256" key="3">
    <source>
        <dbReference type="ARBA" id="ARBA00022692"/>
    </source>
</evidence>
<evidence type="ECO:0000313" key="8">
    <source>
        <dbReference type="EMBL" id="GLQ56410.1"/>
    </source>
</evidence>
<keyword evidence="2" id="KW-1003">Cell membrane</keyword>
<feature type="transmembrane region" description="Helical" evidence="6">
    <location>
        <begin position="290"/>
        <end position="323"/>
    </location>
</feature>
<dbReference type="Gene3D" id="1.20.1250.20">
    <property type="entry name" value="MFS general substrate transporter like domains"/>
    <property type="match status" value="1"/>
</dbReference>
<dbReference type="SUPFAM" id="SSF103473">
    <property type="entry name" value="MFS general substrate transporter"/>
    <property type="match status" value="1"/>
</dbReference>